<protein>
    <submittedName>
        <fullName evidence="1">Uncharacterized protein</fullName>
    </submittedName>
</protein>
<keyword evidence="2" id="KW-1185">Reference proteome</keyword>
<dbReference type="EMBL" id="CP029479">
    <property type="protein sequence ID" value="AWM78794.1"/>
    <property type="molecule type" value="Genomic_DNA"/>
</dbReference>
<dbReference type="KEGG" id="phb:HYN04_08790"/>
<name>A0A2Z3I5J4_9CAUL</name>
<proteinExistence type="predicted"/>
<dbReference type="Proteomes" id="UP000247763">
    <property type="component" value="Chromosome"/>
</dbReference>
<gene>
    <name evidence="1" type="ORF">HYN04_08790</name>
</gene>
<sequence length="126" mass="13346">MPPFLTQLAVSGAAVLVIVALAAVARLARATPPLDETSARTLLSEDYPEARIDRVWIAADGAAALARAGDRALYLFRLGDAWVARDLPWAEAAAAPVRDGRLHLRLGGVSPRLARPALSGWSPETV</sequence>
<accession>A0A2Z3I5J4</accession>
<dbReference type="OrthoDB" id="7190291at2"/>
<evidence type="ECO:0000313" key="1">
    <source>
        <dbReference type="EMBL" id="AWM78794.1"/>
    </source>
</evidence>
<organism evidence="1 2">
    <name type="scientific">Phenylobacterium parvum</name>
    <dbReference type="NCBI Taxonomy" id="2201350"/>
    <lineage>
        <taxon>Bacteria</taxon>
        <taxon>Pseudomonadati</taxon>
        <taxon>Pseudomonadota</taxon>
        <taxon>Alphaproteobacteria</taxon>
        <taxon>Caulobacterales</taxon>
        <taxon>Caulobacteraceae</taxon>
        <taxon>Phenylobacterium</taxon>
    </lineage>
</organism>
<dbReference type="AlphaFoldDB" id="A0A2Z3I5J4"/>
<evidence type="ECO:0000313" key="2">
    <source>
        <dbReference type="Proteomes" id="UP000247763"/>
    </source>
</evidence>
<reference evidence="2" key="1">
    <citation type="submission" date="2018-05" db="EMBL/GenBank/DDBJ databases">
        <title>Genome sequencing of Phenylobacterium sp. HYN0004.</title>
        <authorList>
            <person name="Yi H."/>
            <person name="Baek C."/>
        </authorList>
    </citation>
    <scope>NUCLEOTIDE SEQUENCE [LARGE SCALE GENOMIC DNA]</scope>
    <source>
        <strain evidence="2">HYN0004</strain>
    </source>
</reference>